<reference evidence="2" key="1">
    <citation type="journal article" date="2021" name="Nat. Commun.">
        <title>Genetic determinants of endophytism in the Arabidopsis root mycobiome.</title>
        <authorList>
            <person name="Mesny F."/>
            <person name="Miyauchi S."/>
            <person name="Thiergart T."/>
            <person name="Pickel B."/>
            <person name="Atanasova L."/>
            <person name="Karlsson M."/>
            <person name="Huettel B."/>
            <person name="Barry K.W."/>
            <person name="Haridas S."/>
            <person name="Chen C."/>
            <person name="Bauer D."/>
            <person name="Andreopoulos W."/>
            <person name="Pangilinan J."/>
            <person name="LaButti K."/>
            <person name="Riley R."/>
            <person name="Lipzen A."/>
            <person name="Clum A."/>
            <person name="Drula E."/>
            <person name="Henrissat B."/>
            <person name="Kohler A."/>
            <person name="Grigoriev I.V."/>
            <person name="Martin F.M."/>
            <person name="Hacquard S."/>
        </authorList>
    </citation>
    <scope>NUCLEOTIDE SEQUENCE</scope>
    <source>
        <strain evidence="2">MPI-CAGE-AT-0021</strain>
    </source>
</reference>
<evidence type="ECO:0000313" key="2">
    <source>
        <dbReference type="EMBL" id="KAH7155843.1"/>
    </source>
</evidence>
<protein>
    <submittedName>
        <fullName evidence="2">Heterokaryon incompatibility protein-domain-containing protein</fullName>
    </submittedName>
</protein>
<dbReference type="EMBL" id="JAGMUU010000004">
    <property type="protein sequence ID" value="KAH7155843.1"/>
    <property type="molecule type" value="Genomic_DNA"/>
</dbReference>
<accession>A0A9P9F5H2</accession>
<sequence length="651" mass="73916">MANTTPPQTTYSYQPLSAATNEIRILCLSSNTDPQSEIKCRVEHVPLMASSNYIALSYCWGGSDKTARVRVNNQAIYVTPRLVSALKELRQQGKKRIWADAICINQDDEEERSHQVLRMAAIYRSAKSVIAWLGHAEPSAVQGILGLIDAVEKLLAYYQGFNDERNHVLRHVARHVTRLSDKKYAARISQADYKRFSRALKHIQENLRDSDWQALGLLLKCEYWSRVWIIQELSMANRLSILWGRHDFTFLSLANLVKAYQIMHKANLVGEIIPSGACRHVKNLHEFKILQSGLKAVPLIRALKMTSFAKSTDVRDKVYGLMGLTYDGSIIFPAPSYGMEANRVNLDATLRIIRLENSLDHIVFRSKDPSSWVIDWFDSQSWLDSRVVSYLNGSTQFHLKSNAYTKWSAAESSQPRLKIQGRHLVVKGLILDTIHTCSGTFEERQSKSKRLATARLGKRPDEEPVRKASKNRVRKALAISFNILNDEFKAEDFLIGLQFGLQEWASKKVKTSKRERRAAEILEWFECPLNSSFKISNYSLHSLPCSKYKPWSDDNDLYWEALDWAATAVSATAKVLRMGMRLGQTANGKIGWFTKHSRPQDVIAVLSGCTVPVVLRPIQDGEYMIVGDSIIFGKMLGEAFEKTKLIDIKLC</sequence>
<dbReference type="InterPro" id="IPR010730">
    <property type="entry name" value="HET"/>
</dbReference>
<dbReference type="Pfam" id="PF26639">
    <property type="entry name" value="Het-6_barrel"/>
    <property type="match status" value="1"/>
</dbReference>
<dbReference type="Proteomes" id="UP000717696">
    <property type="component" value="Unassembled WGS sequence"/>
</dbReference>
<keyword evidence="3" id="KW-1185">Reference proteome</keyword>
<evidence type="ECO:0000259" key="1">
    <source>
        <dbReference type="Pfam" id="PF06985"/>
    </source>
</evidence>
<dbReference type="PANTHER" id="PTHR24148">
    <property type="entry name" value="ANKYRIN REPEAT DOMAIN-CONTAINING PROTEIN 39 HOMOLOG-RELATED"/>
    <property type="match status" value="1"/>
</dbReference>
<name>A0A9P9F5H2_9HYPO</name>
<feature type="domain" description="Heterokaryon incompatibility" evidence="1">
    <location>
        <begin position="53"/>
        <end position="232"/>
    </location>
</feature>
<evidence type="ECO:0000313" key="3">
    <source>
        <dbReference type="Proteomes" id="UP000717696"/>
    </source>
</evidence>
<dbReference type="AlphaFoldDB" id="A0A9P9F5H2"/>
<organism evidence="2 3">
    <name type="scientific">Dactylonectria estremocensis</name>
    <dbReference type="NCBI Taxonomy" id="1079267"/>
    <lineage>
        <taxon>Eukaryota</taxon>
        <taxon>Fungi</taxon>
        <taxon>Dikarya</taxon>
        <taxon>Ascomycota</taxon>
        <taxon>Pezizomycotina</taxon>
        <taxon>Sordariomycetes</taxon>
        <taxon>Hypocreomycetidae</taxon>
        <taxon>Hypocreales</taxon>
        <taxon>Nectriaceae</taxon>
        <taxon>Dactylonectria</taxon>
    </lineage>
</organism>
<proteinExistence type="predicted"/>
<dbReference type="Pfam" id="PF06985">
    <property type="entry name" value="HET"/>
    <property type="match status" value="1"/>
</dbReference>
<dbReference type="PANTHER" id="PTHR24148:SF73">
    <property type="entry name" value="HET DOMAIN PROTEIN (AFU_ORTHOLOGUE AFUA_8G01020)"/>
    <property type="match status" value="1"/>
</dbReference>
<comment type="caution">
    <text evidence="2">The sequence shown here is derived from an EMBL/GenBank/DDBJ whole genome shotgun (WGS) entry which is preliminary data.</text>
</comment>
<gene>
    <name evidence="2" type="ORF">B0J13DRAFT_234813</name>
</gene>
<dbReference type="OrthoDB" id="5571888at2759"/>
<dbReference type="InterPro" id="IPR052895">
    <property type="entry name" value="HetReg/Transcr_Mod"/>
</dbReference>